<sequence>MTSRYLFNRDLELCPPFSKLKTLVLKSWFVPPDLSALTWSLQHAPLLEKLTLNLSKVPNNFGLFSTLSSKVEGL</sequence>
<organism evidence="1">
    <name type="scientific">Oryza glumipatula</name>
    <dbReference type="NCBI Taxonomy" id="40148"/>
    <lineage>
        <taxon>Eukaryota</taxon>
        <taxon>Viridiplantae</taxon>
        <taxon>Streptophyta</taxon>
        <taxon>Embryophyta</taxon>
        <taxon>Tracheophyta</taxon>
        <taxon>Spermatophyta</taxon>
        <taxon>Magnoliopsida</taxon>
        <taxon>Liliopsida</taxon>
        <taxon>Poales</taxon>
        <taxon>Poaceae</taxon>
        <taxon>BOP clade</taxon>
        <taxon>Oryzoideae</taxon>
        <taxon>Oryzeae</taxon>
        <taxon>Oryzinae</taxon>
        <taxon>Oryza</taxon>
    </lineage>
</organism>
<dbReference type="EnsemblPlants" id="OGLUM11G05980.1">
    <property type="protein sequence ID" value="OGLUM11G05980.1"/>
    <property type="gene ID" value="OGLUM11G05980"/>
</dbReference>
<evidence type="ECO:0000313" key="2">
    <source>
        <dbReference type="Proteomes" id="UP000026961"/>
    </source>
</evidence>
<name>A0A0E0BGH6_9ORYZ</name>
<reference evidence="1" key="2">
    <citation type="submission" date="2018-05" db="EMBL/GenBank/DDBJ databases">
        <title>OgluRS3 (Oryza glumaepatula Reference Sequence Version 3).</title>
        <authorList>
            <person name="Zhang J."/>
            <person name="Kudrna D."/>
            <person name="Lee S."/>
            <person name="Talag J."/>
            <person name="Welchert J."/>
            <person name="Wing R.A."/>
        </authorList>
    </citation>
    <scope>NUCLEOTIDE SEQUENCE [LARGE SCALE GENOMIC DNA]</scope>
</reference>
<dbReference type="Proteomes" id="UP000026961">
    <property type="component" value="Chromosome 11"/>
</dbReference>
<reference evidence="1" key="1">
    <citation type="submission" date="2015-04" db="UniProtKB">
        <authorList>
            <consortium name="EnsemblPlants"/>
        </authorList>
    </citation>
    <scope>IDENTIFICATION</scope>
</reference>
<dbReference type="AlphaFoldDB" id="A0A0E0BGH6"/>
<evidence type="ECO:0000313" key="1">
    <source>
        <dbReference type="EnsemblPlants" id="OGLUM11G05980.1"/>
    </source>
</evidence>
<dbReference type="STRING" id="40148.A0A0E0BGH6"/>
<dbReference type="PANTHER" id="PTHR34223">
    <property type="entry name" value="OS11G0201299 PROTEIN"/>
    <property type="match status" value="1"/>
</dbReference>
<proteinExistence type="predicted"/>
<protein>
    <submittedName>
        <fullName evidence="1">Uncharacterized protein</fullName>
    </submittedName>
</protein>
<dbReference type="InterPro" id="IPR053197">
    <property type="entry name" value="F-box_SCFL_complex_component"/>
</dbReference>
<dbReference type="HOGENOM" id="CLU_2691737_0_0_1"/>
<dbReference type="PANTHER" id="PTHR34223:SF47">
    <property type="entry name" value="OS11G0207800 PROTEIN"/>
    <property type="match status" value="1"/>
</dbReference>
<accession>A0A0E0BGH6</accession>
<keyword evidence="2" id="KW-1185">Reference proteome</keyword>
<dbReference type="Gramene" id="OGLUM11G05980.1">
    <property type="protein sequence ID" value="OGLUM11G05980.1"/>
    <property type="gene ID" value="OGLUM11G05980"/>
</dbReference>